<feature type="compositionally biased region" description="Low complexity" evidence="1">
    <location>
        <begin position="110"/>
        <end position="129"/>
    </location>
</feature>
<reference evidence="3 4" key="1">
    <citation type="submission" date="2016-09" db="EMBL/GenBank/DDBJ databases">
        <title>Complete genome sequence of Actinomyces hongkongensis HKU8.</title>
        <authorList>
            <person name="Gao Y.-X."/>
            <person name="Zhou Y.-Y."/>
            <person name="Xie Y."/>
            <person name="Wang M."/>
            <person name="Wang S.-J."/>
            <person name="Shen S.-G."/>
        </authorList>
    </citation>
    <scope>NUCLEOTIDE SEQUENCE [LARGE SCALE GENOMIC DNA]</scope>
    <source>
        <strain evidence="3 4">HKU8</strain>
    </source>
</reference>
<organism evidence="3 4">
    <name type="scientific">Pauljensenia hongkongensis</name>
    <dbReference type="NCBI Taxonomy" id="178339"/>
    <lineage>
        <taxon>Bacteria</taxon>
        <taxon>Bacillati</taxon>
        <taxon>Actinomycetota</taxon>
        <taxon>Actinomycetes</taxon>
        <taxon>Actinomycetales</taxon>
        <taxon>Actinomycetaceae</taxon>
        <taxon>Pauljensenia</taxon>
    </lineage>
</organism>
<keyword evidence="2" id="KW-0472">Membrane</keyword>
<keyword evidence="2" id="KW-0812">Transmembrane</keyword>
<dbReference type="STRING" id="178339.BH719_02615"/>
<dbReference type="AlphaFoldDB" id="A0A1D8B190"/>
<evidence type="ECO:0000256" key="1">
    <source>
        <dbReference type="SAM" id="MobiDB-lite"/>
    </source>
</evidence>
<feature type="compositionally biased region" description="Gly residues" evidence="1">
    <location>
        <begin position="130"/>
        <end position="141"/>
    </location>
</feature>
<feature type="transmembrane region" description="Helical" evidence="2">
    <location>
        <begin position="195"/>
        <end position="215"/>
    </location>
</feature>
<feature type="region of interest" description="Disordered" evidence="1">
    <location>
        <begin position="90"/>
        <end position="147"/>
    </location>
</feature>
<gene>
    <name evidence="3" type="ORF">BH719_02615</name>
</gene>
<keyword evidence="2" id="KW-1133">Transmembrane helix</keyword>
<dbReference type="KEGG" id="phon:BH719_02615"/>
<name>A0A1D8B190_9ACTO</name>
<evidence type="ECO:0000313" key="3">
    <source>
        <dbReference type="EMBL" id="AOS46893.1"/>
    </source>
</evidence>
<dbReference type="EMBL" id="CP017298">
    <property type="protein sequence ID" value="AOS46893.1"/>
    <property type="molecule type" value="Genomic_DNA"/>
</dbReference>
<proteinExistence type="predicted"/>
<feature type="region of interest" description="Disordered" evidence="1">
    <location>
        <begin position="1"/>
        <end position="71"/>
    </location>
</feature>
<feature type="compositionally biased region" description="Gly residues" evidence="1">
    <location>
        <begin position="17"/>
        <end position="26"/>
    </location>
</feature>
<evidence type="ECO:0000313" key="4">
    <source>
        <dbReference type="Proteomes" id="UP000095214"/>
    </source>
</evidence>
<evidence type="ECO:0000256" key="2">
    <source>
        <dbReference type="SAM" id="Phobius"/>
    </source>
</evidence>
<feature type="compositionally biased region" description="Low complexity" evidence="1">
    <location>
        <begin position="91"/>
        <end position="102"/>
    </location>
</feature>
<sequence length="344" mass="35178">MTSPYTQPDPNADSRGQGSGTPGYGGSAQPYAAPGGSAQQYGAPGGSAQPYAAPGGSAQQYGVPGGSAQPYAAPGGSAQQYGVPGGSAQPYAASGGSAQQYGAPGGTGAGWESSGGQSAQGAQPYAQGAPAGGAPGQGGGAYRYQRDDTTPIPLTADSIVMPSAKGAAWVAFILSVPFIAGSIWNVIYLGGEGTVLGIVVLAFFGAFLLFGGFLFRSSSMTIDATGFHAKNMVRSADVPWPASRTGFYVRVERKRRGASALMSEVSARVITPDGRAMPLTGIAWAGIDVAEMEVKGITQCWRLWNWAVAKGFTRETGQYVELSGLGIQQAMRSKQEHLYGIVRG</sequence>
<feature type="transmembrane region" description="Helical" evidence="2">
    <location>
        <begin position="167"/>
        <end position="189"/>
    </location>
</feature>
<protein>
    <submittedName>
        <fullName evidence="3">Uncharacterized protein</fullName>
    </submittedName>
</protein>
<keyword evidence="4" id="KW-1185">Reference proteome</keyword>
<accession>A0A1D8B190</accession>
<dbReference type="RefSeq" id="WP_009743193.1">
    <property type="nucleotide sequence ID" value="NZ_CP017298.1"/>
</dbReference>
<dbReference type="Proteomes" id="UP000095214">
    <property type="component" value="Chromosome"/>
</dbReference>